<comment type="caution">
    <text evidence="1">The sequence shown here is derived from an EMBL/GenBank/DDBJ whole genome shotgun (WGS) entry which is preliminary data.</text>
</comment>
<dbReference type="EMBL" id="LAZR01047141">
    <property type="protein sequence ID" value="KKK94916.1"/>
    <property type="molecule type" value="Genomic_DNA"/>
</dbReference>
<sequence length="135" mass="14774">PLKNGITVGEAREKISNFLSDTGCYDICADCPVYGKSGCCDGCGYLVQGKGCTSPNLSCLSYTCGVLNMHLSRQDASDVLFPNRLAELTDKLYGLPREGYRGCELRSEDEVLQIEDPLEIRASVEVALQILEKEE</sequence>
<evidence type="ECO:0000313" key="1">
    <source>
        <dbReference type="EMBL" id="KKK94916.1"/>
    </source>
</evidence>
<proteinExistence type="predicted"/>
<organism evidence="1">
    <name type="scientific">marine sediment metagenome</name>
    <dbReference type="NCBI Taxonomy" id="412755"/>
    <lineage>
        <taxon>unclassified sequences</taxon>
        <taxon>metagenomes</taxon>
        <taxon>ecological metagenomes</taxon>
    </lineage>
</organism>
<feature type="non-terminal residue" evidence="1">
    <location>
        <position position="1"/>
    </location>
</feature>
<name>A0A0F9CE06_9ZZZZ</name>
<reference evidence="1" key="1">
    <citation type="journal article" date="2015" name="Nature">
        <title>Complex archaea that bridge the gap between prokaryotes and eukaryotes.</title>
        <authorList>
            <person name="Spang A."/>
            <person name="Saw J.H."/>
            <person name="Jorgensen S.L."/>
            <person name="Zaremba-Niedzwiedzka K."/>
            <person name="Martijn J."/>
            <person name="Lind A.E."/>
            <person name="van Eijk R."/>
            <person name="Schleper C."/>
            <person name="Guy L."/>
            <person name="Ettema T.J."/>
        </authorList>
    </citation>
    <scope>NUCLEOTIDE SEQUENCE</scope>
</reference>
<protein>
    <submittedName>
        <fullName evidence="1">Uncharacterized protein</fullName>
    </submittedName>
</protein>
<accession>A0A0F9CE06</accession>
<dbReference type="AlphaFoldDB" id="A0A0F9CE06"/>
<gene>
    <name evidence="1" type="ORF">LCGC14_2678070</name>
</gene>